<keyword evidence="2" id="KW-0677">Repeat</keyword>
<dbReference type="EMBL" id="BTSX01000003">
    <property type="protein sequence ID" value="GMS89151.1"/>
    <property type="molecule type" value="Genomic_DNA"/>
</dbReference>
<feature type="non-terminal residue" evidence="7">
    <location>
        <position position="186"/>
    </location>
</feature>
<feature type="domain" description="C2H2-type" evidence="6">
    <location>
        <begin position="4"/>
        <end position="32"/>
    </location>
</feature>
<dbReference type="GO" id="GO:0000981">
    <property type="term" value="F:DNA-binding transcription factor activity, RNA polymerase II-specific"/>
    <property type="evidence" value="ECO:0007669"/>
    <property type="project" value="TreeGrafter"/>
</dbReference>
<dbReference type="SUPFAM" id="SSF57667">
    <property type="entry name" value="beta-beta-alpha zinc fingers"/>
    <property type="match status" value="1"/>
</dbReference>
<reference evidence="7" key="1">
    <citation type="submission" date="2023-10" db="EMBL/GenBank/DDBJ databases">
        <title>Genome assembly of Pristionchus species.</title>
        <authorList>
            <person name="Yoshida K."/>
            <person name="Sommer R.J."/>
        </authorList>
    </citation>
    <scope>NUCLEOTIDE SEQUENCE</scope>
    <source>
        <strain evidence="7">RS0144</strain>
    </source>
</reference>
<dbReference type="Proteomes" id="UP001432027">
    <property type="component" value="Unassembled WGS sequence"/>
</dbReference>
<evidence type="ECO:0000256" key="5">
    <source>
        <dbReference type="PROSITE-ProRule" id="PRU00042"/>
    </source>
</evidence>
<evidence type="ECO:0000256" key="4">
    <source>
        <dbReference type="ARBA" id="ARBA00022833"/>
    </source>
</evidence>
<gene>
    <name evidence="7" type="ORF">PENTCL1PPCAC_11326</name>
</gene>
<dbReference type="AlphaFoldDB" id="A0AAV5TBZ4"/>
<keyword evidence="4" id="KW-0862">Zinc</keyword>
<name>A0AAV5TBZ4_9BILA</name>
<keyword evidence="1" id="KW-0479">Metal-binding</keyword>
<protein>
    <recommendedName>
        <fullName evidence="6">C2H2-type domain-containing protein</fullName>
    </recommendedName>
</protein>
<dbReference type="PROSITE" id="PS50157">
    <property type="entry name" value="ZINC_FINGER_C2H2_2"/>
    <property type="match status" value="1"/>
</dbReference>
<keyword evidence="3 5" id="KW-0863">Zinc-finger</keyword>
<organism evidence="7 8">
    <name type="scientific">Pristionchus entomophagus</name>
    <dbReference type="NCBI Taxonomy" id="358040"/>
    <lineage>
        <taxon>Eukaryota</taxon>
        <taxon>Metazoa</taxon>
        <taxon>Ecdysozoa</taxon>
        <taxon>Nematoda</taxon>
        <taxon>Chromadorea</taxon>
        <taxon>Rhabditida</taxon>
        <taxon>Rhabditina</taxon>
        <taxon>Diplogasteromorpha</taxon>
        <taxon>Diplogasteroidea</taxon>
        <taxon>Neodiplogasteridae</taxon>
        <taxon>Pristionchus</taxon>
    </lineage>
</organism>
<dbReference type="PANTHER" id="PTHR24408">
    <property type="entry name" value="ZINC FINGER PROTEIN"/>
    <property type="match status" value="1"/>
</dbReference>
<evidence type="ECO:0000256" key="3">
    <source>
        <dbReference type="ARBA" id="ARBA00022771"/>
    </source>
</evidence>
<dbReference type="GO" id="GO:0005634">
    <property type="term" value="C:nucleus"/>
    <property type="evidence" value="ECO:0007669"/>
    <property type="project" value="TreeGrafter"/>
</dbReference>
<dbReference type="PANTHER" id="PTHR24408:SF47">
    <property type="entry name" value="ZINC FINGER PROTEIN HAM-2"/>
    <property type="match status" value="1"/>
</dbReference>
<accession>A0AAV5TBZ4</accession>
<proteinExistence type="predicted"/>
<dbReference type="PROSITE" id="PS00028">
    <property type="entry name" value="ZINC_FINGER_C2H2_1"/>
    <property type="match status" value="2"/>
</dbReference>
<dbReference type="GO" id="GO:0043565">
    <property type="term" value="F:sequence-specific DNA binding"/>
    <property type="evidence" value="ECO:0007669"/>
    <property type="project" value="TreeGrafter"/>
</dbReference>
<dbReference type="GO" id="GO:0008270">
    <property type="term" value="F:zinc ion binding"/>
    <property type="evidence" value="ECO:0007669"/>
    <property type="project" value="UniProtKB-KW"/>
</dbReference>
<evidence type="ECO:0000313" key="8">
    <source>
        <dbReference type="Proteomes" id="UP001432027"/>
    </source>
</evidence>
<dbReference type="InterPro" id="IPR036236">
    <property type="entry name" value="Znf_C2H2_sf"/>
</dbReference>
<evidence type="ECO:0000259" key="6">
    <source>
        <dbReference type="PROSITE" id="PS50157"/>
    </source>
</evidence>
<evidence type="ECO:0000256" key="2">
    <source>
        <dbReference type="ARBA" id="ARBA00022737"/>
    </source>
</evidence>
<dbReference type="Gene3D" id="3.30.160.60">
    <property type="entry name" value="Classic Zinc Finger"/>
    <property type="match status" value="1"/>
</dbReference>
<dbReference type="InterPro" id="IPR013087">
    <property type="entry name" value="Znf_C2H2_type"/>
</dbReference>
<evidence type="ECO:0000256" key="1">
    <source>
        <dbReference type="ARBA" id="ARBA00022723"/>
    </source>
</evidence>
<keyword evidence="8" id="KW-1185">Reference proteome</keyword>
<sequence length="186" mass="20367">EGSFRCPLCNREFAHSASLSRHRLNVHNGCHHCIQCSETISASTTLRSHFLLIHSLPGVLTCACCNWAFPDKKTLHGHIKTFNRPFRTGLPSLENVLAITDTDLSILDIVSSPTTTCSSSTVRCPSPCPILASIDNIESGDWDIPTGMNPSSSDLDVMVDGLVKDDNLMMSLLTSLIHENIQLHEV</sequence>
<evidence type="ECO:0000313" key="7">
    <source>
        <dbReference type="EMBL" id="GMS89151.1"/>
    </source>
</evidence>
<comment type="caution">
    <text evidence="7">The sequence shown here is derived from an EMBL/GenBank/DDBJ whole genome shotgun (WGS) entry which is preliminary data.</text>
</comment>
<feature type="non-terminal residue" evidence="7">
    <location>
        <position position="1"/>
    </location>
</feature>
<dbReference type="SMART" id="SM00355">
    <property type="entry name" value="ZnF_C2H2"/>
    <property type="match status" value="3"/>
</dbReference>